<dbReference type="EC" id="3.4.16.-" evidence="2"/>
<protein>
    <recommendedName>
        <fullName evidence="2">Carboxypeptidase</fullName>
        <ecNumber evidence="2">3.4.16.-</ecNumber>
    </recommendedName>
</protein>
<dbReference type="Proteomes" id="UP000019132">
    <property type="component" value="Unassembled WGS sequence"/>
</dbReference>
<dbReference type="GO" id="GO:0006508">
    <property type="term" value="P:proteolysis"/>
    <property type="evidence" value="ECO:0007669"/>
    <property type="project" value="UniProtKB-KW"/>
</dbReference>
<dbReference type="Pfam" id="PF00450">
    <property type="entry name" value="Peptidase_S10"/>
    <property type="match status" value="1"/>
</dbReference>
<evidence type="ECO:0000256" key="1">
    <source>
        <dbReference type="ARBA" id="ARBA00009431"/>
    </source>
</evidence>
<organism evidence="4 5">
    <name type="scientific">Globisporangium ultimum (strain ATCC 200006 / CBS 805.95 / DAOM BR144)</name>
    <name type="common">Pythium ultimum</name>
    <dbReference type="NCBI Taxonomy" id="431595"/>
    <lineage>
        <taxon>Eukaryota</taxon>
        <taxon>Sar</taxon>
        <taxon>Stramenopiles</taxon>
        <taxon>Oomycota</taxon>
        <taxon>Peronosporomycetes</taxon>
        <taxon>Pythiales</taxon>
        <taxon>Pythiaceae</taxon>
        <taxon>Globisporangium</taxon>
    </lineage>
</organism>
<evidence type="ECO:0000313" key="5">
    <source>
        <dbReference type="Proteomes" id="UP000019132"/>
    </source>
</evidence>
<dbReference type="PROSITE" id="PS00560">
    <property type="entry name" value="CARBOXYPEPT_SER_HIS"/>
    <property type="match status" value="1"/>
</dbReference>
<dbReference type="EMBL" id="GL376620">
    <property type="status" value="NOT_ANNOTATED_CDS"/>
    <property type="molecule type" value="Genomic_DNA"/>
</dbReference>
<reference evidence="4" key="3">
    <citation type="submission" date="2015-02" db="UniProtKB">
        <authorList>
            <consortium name="EnsemblProtists"/>
        </authorList>
    </citation>
    <scope>IDENTIFICATION</scope>
    <source>
        <strain evidence="4">DAOM BR144</strain>
    </source>
</reference>
<feature type="transmembrane region" description="Helical" evidence="3">
    <location>
        <begin position="43"/>
        <end position="62"/>
    </location>
</feature>
<dbReference type="GO" id="GO:0004185">
    <property type="term" value="F:serine-type carboxypeptidase activity"/>
    <property type="evidence" value="ECO:0007669"/>
    <property type="project" value="UniProtKB-UniRule"/>
</dbReference>
<dbReference type="VEuPathDB" id="FungiDB:PYU1_G000793"/>
<evidence type="ECO:0000256" key="3">
    <source>
        <dbReference type="SAM" id="Phobius"/>
    </source>
</evidence>
<evidence type="ECO:0000256" key="2">
    <source>
        <dbReference type="RuleBase" id="RU361156"/>
    </source>
</evidence>
<dbReference type="AlphaFoldDB" id="K3W752"/>
<keyword evidence="3" id="KW-0472">Membrane</keyword>
<dbReference type="Gene3D" id="3.40.50.1820">
    <property type="entry name" value="alpha/beta hydrolase"/>
    <property type="match status" value="1"/>
</dbReference>
<dbReference type="HOGENOM" id="CLU_008523_13_3_1"/>
<dbReference type="OMA" id="CIESPVG"/>
<name>K3W752_GLOUD</name>
<keyword evidence="5" id="KW-1185">Reference proteome</keyword>
<dbReference type="InParanoid" id="K3W752"/>
<proteinExistence type="inferred from homology"/>
<dbReference type="STRING" id="431595.K3W752"/>
<dbReference type="PANTHER" id="PTHR11802:SF201">
    <property type="entry name" value="CARBOXYPEPTIDASE"/>
    <property type="match status" value="1"/>
</dbReference>
<reference evidence="5" key="1">
    <citation type="journal article" date="2010" name="Genome Biol.">
        <title>Genome sequence of the necrotrophic plant pathogen Pythium ultimum reveals original pathogenicity mechanisms and effector repertoire.</title>
        <authorList>
            <person name="Levesque C.A."/>
            <person name="Brouwer H."/>
            <person name="Cano L."/>
            <person name="Hamilton J.P."/>
            <person name="Holt C."/>
            <person name="Huitema E."/>
            <person name="Raffaele S."/>
            <person name="Robideau G.P."/>
            <person name="Thines M."/>
            <person name="Win J."/>
            <person name="Zerillo M.M."/>
            <person name="Beakes G.W."/>
            <person name="Boore J.L."/>
            <person name="Busam D."/>
            <person name="Dumas B."/>
            <person name="Ferriera S."/>
            <person name="Fuerstenberg S.I."/>
            <person name="Gachon C.M."/>
            <person name="Gaulin E."/>
            <person name="Govers F."/>
            <person name="Grenville-Briggs L."/>
            <person name="Horner N."/>
            <person name="Hostetler J."/>
            <person name="Jiang R.H."/>
            <person name="Johnson J."/>
            <person name="Krajaejun T."/>
            <person name="Lin H."/>
            <person name="Meijer H.J."/>
            <person name="Moore B."/>
            <person name="Morris P."/>
            <person name="Phuntmart V."/>
            <person name="Puiu D."/>
            <person name="Shetty J."/>
            <person name="Stajich J.E."/>
            <person name="Tripathy S."/>
            <person name="Wawra S."/>
            <person name="van West P."/>
            <person name="Whitty B.R."/>
            <person name="Coutinho P.M."/>
            <person name="Henrissat B."/>
            <person name="Martin F."/>
            <person name="Thomas P.D."/>
            <person name="Tyler B.M."/>
            <person name="De Vries R.P."/>
            <person name="Kamoun S."/>
            <person name="Yandell M."/>
            <person name="Tisserat N."/>
            <person name="Buell C.R."/>
        </authorList>
    </citation>
    <scope>NUCLEOTIDE SEQUENCE</scope>
    <source>
        <strain evidence="5">DAOM:BR144</strain>
    </source>
</reference>
<comment type="similarity">
    <text evidence="1 2">Belongs to the peptidase S10 family.</text>
</comment>
<sequence>MRSHYASETAPLTAGIATRIAPSSSLSGALRHKYSLSTRATRYAKYALAFATLFVVGNLMVFRAVDSSNMRATTTTTGDADTDRDLLLAAEGLTVAAAANKASFPGAEDEIVDSIAKPKAYTSRLFSGYLSLANGGEAFYFLAESQSETSESDPVLLWLNGGPGASSLAGCFTENGPLFVNDDGRSVRVNEHAWNQNAHLLCIESPVGVGFSYNASGVYVADDVSQADDLYDALQQFFVKFPQLRANEFVISGESYGGIYVPTTARAIVEGNLKLQDSDSDKKINLTKFVVGNGVNEFSGLSIMLYAYYHGILSTEEYQEVRSNCPNLKEYEPNSAFFDLDLDSQCGQTTMRIITKLFMSQINMYNIYGTCAGTPEEGMKALVQALMTPQNGLPHPIGNPMTMCLNSTQLDVYFNSEDVRDAFHTKSEIDRWYGDALTTTSTQLYAGIAGLDPAKLKHVHLLDYTGTLKQRVTPIWKELLAHGLKGVIYHGDADMVCDFIGGLWAVESLKLQRVGKRKPWTVDLDGTQQTGGFVEEFKGLTYVTVKGAGHLVPMWKPVEAKRMLDLFVLEREG</sequence>
<reference evidence="5" key="2">
    <citation type="submission" date="2010-04" db="EMBL/GenBank/DDBJ databases">
        <authorList>
            <person name="Buell R."/>
            <person name="Hamilton J."/>
            <person name="Hostetler J."/>
        </authorList>
    </citation>
    <scope>NUCLEOTIDE SEQUENCE [LARGE SCALE GENOMIC DNA]</scope>
    <source>
        <strain evidence="5">DAOM:BR144</strain>
    </source>
</reference>
<dbReference type="InterPro" id="IPR001563">
    <property type="entry name" value="Peptidase_S10"/>
</dbReference>
<keyword evidence="3" id="KW-1133">Transmembrane helix</keyword>
<accession>K3W752</accession>
<keyword evidence="3" id="KW-0812">Transmembrane</keyword>
<dbReference type="PRINTS" id="PR00724">
    <property type="entry name" value="CRBOXYPTASEC"/>
</dbReference>
<dbReference type="SUPFAM" id="SSF53474">
    <property type="entry name" value="alpha/beta-Hydrolases"/>
    <property type="match status" value="1"/>
</dbReference>
<dbReference type="InterPro" id="IPR029058">
    <property type="entry name" value="AB_hydrolase_fold"/>
</dbReference>
<dbReference type="PROSITE" id="PS00131">
    <property type="entry name" value="CARBOXYPEPT_SER_SER"/>
    <property type="match status" value="1"/>
</dbReference>
<keyword evidence="2" id="KW-0121">Carboxypeptidase</keyword>
<dbReference type="Gene3D" id="3.40.50.12670">
    <property type="match status" value="1"/>
</dbReference>
<keyword evidence="2" id="KW-0378">Hydrolase</keyword>
<dbReference type="InterPro" id="IPR033124">
    <property type="entry name" value="Ser_caboxypep_his_AS"/>
</dbReference>
<dbReference type="PANTHER" id="PTHR11802">
    <property type="entry name" value="SERINE PROTEASE FAMILY S10 SERINE CARBOXYPEPTIDASE"/>
    <property type="match status" value="1"/>
</dbReference>
<dbReference type="EnsemblProtists" id="PYU1_T000793">
    <property type="protein sequence ID" value="PYU1_T000793"/>
    <property type="gene ID" value="PYU1_G000793"/>
</dbReference>
<keyword evidence="2" id="KW-0645">Protease</keyword>
<dbReference type="InterPro" id="IPR018202">
    <property type="entry name" value="Ser_caboxypep_ser_AS"/>
</dbReference>
<dbReference type="eggNOG" id="KOG1282">
    <property type="taxonomic scope" value="Eukaryota"/>
</dbReference>
<evidence type="ECO:0000313" key="4">
    <source>
        <dbReference type="EnsemblProtists" id="PYU1_T000793"/>
    </source>
</evidence>